<dbReference type="Proteomes" id="UP000198755">
    <property type="component" value="Unassembled WGS sequence"/>
</dbReference>
<sequence>MRPDLFAAFLSREARPLALILGTNEIASATAVLLAWEGYSVILSHDPFPPVIRRGMSFHDALFDDRAEVDGIAGLRAETSMEIAERLSEDGCVAVTPLQLTDLLPLRTPAALIDARMQKRRVTPDLRGLGRVAVGLGPNFAVGVNCDIAVETHPAHTGELVEIGATDGPDGVPRALGGAGGERFVYSRRDGIWRTAVDVGMQVFRGFPLGRHGGAQILAPIDGSLRGIARDGAFAPAGVKLIEIDPRGRSAAWTGSDQRGRAIAEAAAKAIRTCARLRKAMATASPTRQE</sequence>
<dbReference type="EMBL" id="FOSN01000004">
    <property type="protein sequence ID" value="SFK25063.1"/>
    <property type="molecule type" value="Genomic_DNA"/>
</dbReference>
<dbReference type="STRING" id="1612308.SAMN05444581_104199"/>
<reference evidence="1 2" key="1">
    <citation type="submission" date="2016-10" db="EMBL/GenBank/DDBJ databases">
        <authorList>
            <person name="de Groot N.N."/>
        </authorList>
    </citation>
    <scope>NUCLEOTIDE SEQUENCE [LARGE SCALE GENOMIC DNA]</scope>
    <source>
        <strain evidence="1 2">NE2</strain>
    </source>
</reference>
<evidence type="ECO:0000313" key="2">
    <source>
        <dbReference type="Proteomes" id="UP000198755"/>
    </source>
</evidence>
<dbReference type="AlphaFoldDB" id="A0A1I3XZY6"/>
<proteinExistence type="predicted"/>
<dbReference type="RefSeq" id="WP_091680190.1">
    <property type="nucleotide sequence ID" value="NZ_FOSN01000004.1"/>
</dbReference>
<dbReference type="OrthoDB" id="9815497at2"/>
<evidence type="ECO:0000313" key="1">
    <source>
        <dbReference type="EMBL" id="SFK25063.1"/>
    </source>
</evidence>
<protein>
    <recommendedName>
        <fullName evidence="3">Xanthine dehydrogenase accessory factor</fullName>
    </recommendedName>
</protein>
<gene>
    <name evidence="1" type="ORF">SAMN05444581_104199</name>
</gene>
<name>A0A1I3XZY6_9HYPH</name>
<accession>A0A1I3XZY6</accession>
<organism evidence="1 2">
    <name type="scientific">Methylocapsa palsarum</name>
    <dbReference type="NCBI Taxonomy" id="1612308"/>
    <lineage>
        <taxon>Bacteria</taxon>
        <taxon>Pseudomonadati</taxon>
        <taxon>Pseudomonadota</taxon>
        <taxon>Alphaproteobacteria</taxon>
        <taxon>Hyphomicrobiales</taxon>
        <taxon>Beijerinckiaceae</taxon>
        <taxon>Methylocapsa</taxon>
    </lineage>
</organism>
<keyword evidence="2" id="KW-1185">Reference proteome</keyword>
<evidence type="ECO:0008006" key="3">
    <source>
        <dbReference type="Google" id="ProtNLM"/>
    </source>
</evidence>